<evidence type="ECO:0000313" key="2">
    <source>
        <dbReference type="EMBL" id="VAX37557.1"/>
    </source>
</evidence>
<reference evidence="2" key="1">
    <citation type="submission" date="2018-06" db="EMBL/GenBank/DDBJ databases">
        <authorList>
            <person name="Zhirakovskaya E."/>
        </authorList>
    </citation>
    <scope>NUCLEOTIDE SEQUENCE</scope>
</reference>
<keyword evidence="1" id="KW-0472">Membrane</keyword>
<dbReference type="EMBL" id="UOGJ01000131">
    <property type="protein sequence ID" value="VAX37557.1"/>
    <property type="molecule type" value="Genomic_DNA"/>
</dbReference>
<proteinExistence type="predicted"/>
<dbReference type="PROSITE" id="PS51257">
    <property type="entry name" value="PROKAR_LIPOPROTEIN"/>
    <property type="match status" value="1"/>
</dbReference>
<organism evidence="2">
    <name type="scientific">hydrothermal vent metagenome</name>
    <dbReference type="NCBI Taxonomy" id="652676"/>
    <lineage>
        <taxon>unclassified sequences</taxon>
        <taxon>metagenomes</taxon>
        <taxon>ecological metagenomes</taxon>
    </lineage>
</organism>
<sequence length="153" mass="17590">MGKFVKQFFAFILLFTIFGCATIVVPNYIQDKNPYKRKFYASFEKTFEATLAAVQEAGWVVEQQTDPSVFERVESGEFGDQQTLLITGIRKMGLFVGTRYAKLNIYIRTGSGNVSEVEIRYLSVNSTLVKNFYNYKHDKSAERLFLYIESALE</sequence>
<gene>
    <name evidence="2" type="ORF">MNBD_UNCLBAC01-1947</name>
</gene>
<accession>A0A3B1E4L2</accession>
<protein>
    <recommendedName>
        <fullName evidence="3">Lipoprotein</fullName>
    </recommendedName>
</protein>
<evidence type="ECO:0008006" key="3">
    <source>
        <dbReference type="Google" id="ProtNLM"/>
    </source>
</evidence>
<name>A0A3B1E4L2_9ZZZZ</name>
<keyword evidence="1" id="KW-1133">Transmembrane helix</keyword>
<keyword evidence="1" id="KW-0812">Transmembrane</keyword>
<feature type="transmembrane region" description="Helical" evidence="1">
    <location>
        <begin position="6"/>
        <end position="29"/>
    </location>
</feature>
<evidence type="ECO:0000256" key="1">
    <source>
        <dbReference type="SAM" id="Phobius"/>
    </source>
</evidence>
<dbReference type="AlphaFoldDB" id="A0A3B1E4L2"/>